<dbReference type="InterPro" id="IPR009057">
    <property type="entry name" value="Homeodomain-like_sf"/>
</dbReference>
<feature type="domain" description="HTH araC/xylS-type" evidence="4">
    <location>
        <begin position="209"/>
        <end position="306"/>
    </location>
</feature>
<dbReference type="GO" id="GO:0043565">
    <property type="term" value="F:sequence-specific DNA binding"/>
    <property type="evidence" value="ECO:0007669"/>
    <property type="project" value="InterPro"/>
</dbReference>
<keyword evidence="3" id="KW-0804">Transcription</keyword>
<dbReference type="STRING" id="177413.SAMN05660859_3043"/>
<dbReference type="PANTHER" id="PTHR46796:SF6">
    <property type="entry name" value="ARAC SUBFAMILY"/>
    <property type="match status" value="1"/>
</dbReference>
<dbReference type="Proteomes" id="UP000198889">
    <property type="component" value="Unassembled WGS sequence"/>
</dbReference>
<dbReference type="GO" id="GO:0003700">
    <property type="term" value="F:DNA-binding transcription factor activity"/>
    <property type="evidence" value="ECO:0007669"/>
    <property type="project" value="InterPro"/>
</dbReference>
<dbReference type="InterPro" id="IPR018060">
    <property type="entry name" value="HTH_AraC"/>
</dbReference>
<evidence type="ECO:0000256" key="1">
    <source>
        <dbReference type="ARBA" id="ARBA00023015"/>
    </source>
</evidence>
<name>A0A1G4TK91_9HYPH</name>
<gene>
    <name evidence="5" type="ORF">SAMN05660859_3043</name>
</gene>
<reference evidence="6" key="1">
    <citation type="submission" date="2016-10" db="EMBL/GenBank/DDBJ databases">
        <authorList>
            <person name="Varghese N."/>
            <person name="Submissions S."/>
        </authorList>
    </citation>
    <scope>NUCLEOTIDE SEQUENCE [LARGE SCALE GENOMIC DNA]</scope>
    <source>
        <strain evidence="6">CGMCC 1.1761</strain>
    </source>
</reference>
<dbReference type="PROSITE" id="PS01124">
    <property type="entry name" value="HTH_ARAC_FAMILY_2"/>
    <property type="match status" value="1"/>
</dbReference>
<organism evidence="5 6">
    <name type="scientific">Ancylobacter rudongensis</name>
    <dbReference type="NCBI Taxonomy" id="177413"/>
    <lineage>
        <taxon>Bacteria</taxon>
        <taxon>Pseudomonadati</taxon>
        <taxon>Pseudomonadota</taxon>
        <taxon>Alphaproteobacteria</taxon>
        <taxon>Hyphomicrobiales</taxon>
        <taxon>Xanthobacteraceae</taxon>
        <taxon>Ancylobacter</taxon>
    </lineage>
</organism>
<dbReference type="PANTHER" id="PTHR46796">
    <property type="entry name" value="HTH-TYPE TRANSCRIPTIONAL ACTIVATOR RHAS-RELATED"/>
    <property type="match status" value="1"/>
</dbReference>
<keyword evidence="1" id="KW-0805">Transcription regulation</keyword>
<evidence type="ECO:0000259" key="4">
    <source>
        <dbReference type="PROSITE" id="PS01124"/>
    </source>
</evidence>
<dbReference type="AlphaFoldDB" id="A0A1G4TK91"/>
<dbReference type="SMART" id="SM00342">
    <property type="entry name" value="HTH_ARAC"/>
    <property type="match status" value="1"/>
</dbReference>
<dbReference type="EMBL" id="FMTP01000004">
    <property type="protein sequence ID" value="SCW81721.1"/>
    <property type="molecule type" value="Genomic_DNA"/>
</dbReference>
<protein>
    <submittedName>
        <fullName evidence="5">AraC-type DNA-binding protein</fullName>
    </submittedName>
</protein>
<evidence type="ECO:0000256" key="2">
    <source>
        <dbReference type="ARBA" id="ARBA00023125"/>
    </source>
</evidence>
<accession>A0A1G4TK91</accession>
<dbReference type="SUPFAM" id="SSF46689">
    <property type="entry name" value="Homeodomain-like"/>
    <property type="match status" value="1"/>
</dbReference>
<dbReference type="Pfam" id="PF12833">
    <property type="entry name" value="HTH_18"/>
    <property type="match status" value="1"/>
</dbReference>
<dbReference type="RefSeq" id="WP_091441224.1">
    <property type="nucleotide sequence ID" value="NZ_FMTP01000004.1"/>
</dbReference>
<evidence type="ECO:0000256" key="3">
    <source>
        <dbReference type="ARBA" id="ARBA00023163"/>
    </source>
</evidence>
<dbReference type="InterPro" id="IPR050204">
    <property type="entry name" value="AraC_XylS_family_regulators"/>
</dbReference>
<dbReference type="Gene3D" id="1.10.10.60">
    <property type="entry name" value="Homeodomain-like"/>
    <property type="match status" value="1"/>
</dbReference>
<keyword evidence="6" id="KW-1185">Reference proteome</keyword>
<evidence type="ECO:0000313" key="6">
    <source>
        <dbReference type="Proteomes" id="UP000198889"/>
    </source>
</evidence>
<proteinExistence type="predicted"/>
<keyword evidence="2 5" id="KW-0238">DNA-binding</keyword>
<sequence>MQKTVRFHHFSTQAISAEEQFDAFRLRIDTMFDMATLPPEERSGFEGAISSANLGTMLLSSMQTRCFSFERPRQRILRDFLDHFMLRIDLDRAPDRGGQARALTVIDLGQPIDRRSTPEHNISLILPRHALAGPARQAVASFHGESLLTPQALFLAEHVVSLMRLAQRAEGGATSDLLALTPQLVAACLQPGRGSVRHARAELDLAFMRKARDVLFENLRNPRLDPDMLAREIGMSRASLYRLFEPIGGVARAIREARLHQAIRDLRSGNAAVGAIGHALCFSSESQFSHAFKAYYGCSPREARAALAEGAPIVARQRAGDDADPAQRVFPAWLVSL</sequence>
<evidence type="ECO:0000313" key="5">
    <source>
        <dbReference type="EMBL" id="SCW81721.1"/>
    </source>
</evidence>